<dbReference type="PROSITE" id="PS00745">
    <property type="entry name" value="RF_PROK_I"/>
    <property type="match status" value="1"/>
</dbReference>
<comment type="function">
    <text evidence="1 5">Peptide chain release factor 1 directs the termination of translation in response to the peptide chain termination codons UAG and UAA.</text>
</comment>
<gene>
    <name evidence="5" type="primary">prfA</name>
    <name evidence="8" type="ORF">ATZ36_17105</name>
</gene>
<reference evidence="8 9" key="1">
    <citation type="submission" date="2015-11" db="EMBL/GenBank/DDBJ databases">
        <title>Evidence for parallel genomic evolution in an endosymbiosis of termite gut flagellates.</title>
        <authorList>
            <person name="Zheng H."/>
        </authorList>
    </citation>
    <scope>NUCLEOTIDE SEQUENCE [LARGE SCALE GENOMIC DNA]</scope>
    <source>
        <strain evidence="8 9">CET450</strain>
    </source>
</reference>
<keyword evidence="4 5" id="KW-0648">Protein biosynthesis</keyword>
<comment type="subcellular location">
    <subcellularLocation>
        <location evidence="5">Cytoplasm</location>
    </subcellularLocation>
</comment>
<proteinExistence type="inferred from homology"/>
<dbReference type="InterPro" id="IPR004373">
    <property type="entry name" value="RF-1"/>
</dbReference>
<dbReference type="Pfam" id="PF00472">
    <property type="entry name" value="RF-1"/>
    <property type="match status" value="1"/>
</dbReference>
<sequence>MFLEKLKSLNTIFEEIETKLSDLSVISNQEEYRKLTKQHFCLRPLAEKYIRYLKLLNEINNAQELQKSNDVEMKEIAFAEYSDLIEKRNQMENEIKILLIPPDPDEDKNIIVEIRAGTGGSEAALFVGDLYRMYTRFAERNEWKCEVLGSNPTGLGGYKEVVFEINGGKVWRCFKFERGAHRVQRVPETEASGRVHTSAATVAVLLEAEEVDVEIKMEDLRIDTYRASGAGGQHINKTDSAIRITHLPTGFVVACQDERSQIKNRAKAFKVLRAKIYEQRILEHEKRLSNERKQQIGSGDRSEKIRTYNFPQNRITDHRIGYSVYNISEVMDGNLSELVNKLINADIEFKLKENNI</sequence>
<protein>
    <recommendedName>
        <fullName evidence="5 6">Peptide chain release factor 1</fullName>
        <shortName evidence="5">RF-1</shortName>
    </recommendedName>
</protein>
<evidence type="ECO:0000256" key="5">
    <source>
        <dbReference type="HAMAP-Rule" id="MF_00093"/>
    </source>
</evidence>
<evidence type="ECO:0000313" key="9">
    <source>
        <dbReference type="Proteomes" id="UP000095237"/>
    </source>
</evidence>
<dbReference type="SUPFAM" id="SSF75620">
    <property type="entry name" value="Release factor"/>
    <property type="match status" value="1"/>
</dbReference>
<dbReference type="Pfam" id="PF03462">
    <property type="entry name" value="PCRF"/>
    <property type="match status" value="1"/>
</dbReference>
<dbReference type="InterPro" id="IPR005139">
    <property type="entry name" value="PCRF"/>
</dbReference>
<evidence type="ECO:0000256" key="3">
    <source>
        <dbReference type="ARBA" id="ARBA00022481"/>
    </source>
</evidence>
<dbReference type="Gene3D" id="3.30.160.20">
    <property type="match status" value="1"/>
</dbReference>
<keyword evidence="9" id="KW-1185">Reference proteome</keyword>
<dbReference type="GO" id="GO:0016149">
    <property type="term" value="F:translation release factor activity, codon specific"/>
    <property type="evidence" value="ECO:0007669"/>
    <property type="project" value="UniProtKB-UniRule"/>
</dbReference>
<dbReference type="NCBIfam" id="TIGR00019">
    <property type="entry name" value="prfA"/>
    <property type="match status" value="1"/>
</dbReference>
<dbReference type="PANTHER" id="PTHR43804">
    <property type="entry name" value="LD18447P"/>
    <property type="match status" value="1"/>
</dbReference>
<comment type="PTM">
    <text evidence="5">Methylated by PrmC. Methylation increases the termination efficiency of RF1.</text>
</comment>
<evidence type="ECO:0000313" key="8">
    <source>
        <dbReference type="EMBL" id="OEG70694.1"/>
    </source>
</evidence>
<dbReference type="Proteomes" id="UP000095237">
    <property type="component" value="Unassembled WGS sequence"/>
</dbReference>
<dbReference type="InterPro" id="IPR045853">
    <property type="entry name" value="Pep_chain_release_fac_I_sf"/>
</dbReference>
<dbReference type="PANTHER" id="PTHR43804:SF7">
    <property type="entry name" value="LD18447P"/>
    <property type="match status" value="1"/>
</dbReference>
<keyword evidence="5" id="KW-0963">Cytoplasm</keyword>
<evidence type="ECO:0000259" key="7">
    <source>
        <dbReference type="PROSITE" id="PS00745"/>
    </source>
</evidence>
<dbReference type="NCBIfam" id="NF001859">
    <property type="entry name" value="PRK00591.1"/>
    <property type="match status" value="1"/>
</dbReference>
<feature type="modified residue" description="N5-methylglutamine" evidence="5">
    <location>
        <position position="233"/>
    </location>
</feature>
<dbReference type="Gene3D" id="6.10.140.1950">
    <property type="match status" value="1"/>
</dbReference>
<comment type="caution">
    <text evidence="8">The sequence shown here is derived from an EMBL/GenBank/DDBJ whole genome shotgun (WGS) entry which is preliminary data.</text>
</comment>
<dbReference type="SMART" id="SM00937">
    <property type="entry name" value="PCRF"/>
    <property type="match status" value="1"/>
</dbReference>
<evidence type="ECO:0000256" key="6">
    <source>
        <dbReference type="NCBIfam" id="TIGR00019"/>
    </source>
</evidence>
<feature type="domain" description="Prokaryotic-type class I peptide chain release factors" evidence="7">
    <location>
        <begin position="226"/>
        <end position="242"/>
    </location>
</feature>
<accession>A0A1E5IJT2</accession>
<dbReference type="InterPro" id="IPR050057">
    <property type="entry name" value="Prokaryotic/Mito_RF"/>
</dbReference>
<name>A0A1E5IJT2_ENDTX</name>
<dbReference type="FunFam" id="3.30.70.1660:FF:000002">
    <property type="entry name" value="Peptide chain release factor 1"/>
    <property type="match status" value="1"/>
</dbReference>
<dbReference type="GO" id="GO:0005737">
    <property type="term" value="C:cytoplasm"/>
    <property type="evidence" value="ECO:0007669"/>
    <property type="project" value="UniProtKB-SubCell"/>
</dbReference>
<dbReference type="InterPro" id="IPR000352">
    <property type="entry name" value="Pep_chain_release_fac_I"/>
</dbReference>
<evidence type="ECO:0000256" key="2">
    <source>
        <dbReference type="ARBA" id="ARBA00010835"/>
    </source>
</evidence>
<keyword evidence="3 5" id="KW-0488">Methylation</keyword>
<evidence type="ECO:0000256" key="4">
    <source>
        <dbReference type="ARBA" id="ARBA00022917"/>
    </source>
</evidence>
<evidence type="ECO:0000256" key="1">
    <source>
        <dbReference type="ARBA" id="ARBA00002986"/>
    </source>
</evidence>
<dbReference type="Gene3D" id="3.30.70.1660">
    <property type="match status" value="1"/>
</dbReference>
<organism evidence="8 9">
    <name type="scientific">Endomicrobium trichonymphae</name>
    <dbReference type="NCBI Taxonomy" id="1408204"/>
    <lineage>
        <taxon>Bacteria</taxon>
        <taxon>Pseudomonadati</taxon>
        <taxon>Elusimicrobiota</taxon>
        <taxon>Endomicrobiia</taxon>
        <taxon>Endomicrobiales</taxon>
        <taxon>Endomicrobiaceae</taxon>
        <taxon>Candidatus Endomicrobiellum</taxon>
    </lineage>
</organism>
<dbReference type="HAMAP" id="MF_00093">
    <property type="entry name" value="Rel_fac_1"/>
    <property type="match status" value="1"/>
</dbReference>
<comment type="similarity">
    <text evidence="2 5">Belongs to the prokaryotic/mitochondrial release factor family.</text>
</comment>
<dbReference type="EMBL" id="LNVX01000291">
    <property type="protein sequence ID" value="OEG70694.1"/>
    <property type="molecule type" value="Genomic_DNA"/>
</dbReference>
<dbReference type="FunFam" id="3.30.160.20:FF:000004">
    <property type="entry name" value="Peptide chain release factor 1"/>
    <property type="match status" value="1"/>
</dbReference>
<dbReference type="AlphaFoldDB" id="A0A1E5IJT2"/>